<feature type="domain" description="Cdc37 C-terminal" evidence="9">
    <location>
        <begin position="278"/>
        <end position="371"/>
    </location>
</feature>
<evidence type="ECO:0000256" key="8">
    <source>
        <dbReference type="SAM" id="MobiDB-lite"/>
    </source>
</evidence>
<sequence>MVDYSKWKNIEISDDEDDTHPNIDTASLFRWRHQARVERMEERKKQKEELEQKRREVVMKKKEIENKKQIDSNLEEELKKLELEQKELEKREQEIEKAERNAPWNVDTISKESWSKTVINKTKPREDRSKLTDEELEQRYKDFVQKYEDKVKEYAILSKFDDAKQFLMQNPDLVCEESSNYLTFWCLNLEIEGKHDLMEHVSKQVISLHYILELSKQMNIDPRGCVSSFFTRIQQSDQTYMAAFEDEIKSFRQRIVNRAKQKIDDAIKECEEEERQKRLGPGGLDPQEVFESLPECLQKCFESRDTKLLQETILKMDPEEAKYQMKRCVDSGLWIPDKSLLNDDSNDNKDNDDNNTNDDDDNERIETKNDD</sequence>
<evidence type="ECO:0000256" key="6">
    <source>
        <dbReference type="ARBA" id="ARBA00031396"/>
    </source>
</evidence>
<comment type="caution">
    <text evidence="12">The sequence shown here is derived from an EMBL/GenBank/DDBJ whole genome shotgun (WGS) entry which is preliminary data.</text>
</comment>
<keyword evidence="13" id="KW-1185">Reference proteome</keyword>
<dbReference type="GO" id="GO:0019901">
    <property type="term" value="F:protein kinase binding"/>
    <property type="evidence" value="ECO:0007669"/>
    <property type="project" value="InterPro"/>
</dbReference>
<evidence type="ECO:0000259" key="9">
    <source>
        <dbReference type="SMART" id="SM01069"/>
    </source>
</evidence>
<dbReference type="SUPFAM" id="SSF101391">
    <property type="entry name" value="Hsp90 co-chaperone CDC37"/>
    <property type="match status" value="1"/>
</dbReference>
<comment type="subcellular location">
    <subcellularLocation>
        <location evidence="1">Cytoplasm</location>
    </subcellularLocation>
</comment>
<dbReference type="GO" id="GO:0051087">
    <property type="term" value="F:protein-folding chaperone binding"/>
    <property type="evidence" value="ECO:0007669"/>
    <property type="project" value="TreeGrafter"/>
</dbReference>
<dbReference type="SMART" id="SM01071">
    <property type="entry name" value="CDC37_N"/>
    <property type="match status" value="1"/>
</dbReference>
<reference evidence="12" key="2">
    <citation type="journal article" date="2022" name="Res Sq">
        <title>Comparative Genomics Reveals Insights into the Divergent Evolution of Astigmatic Mites and Household Pest Adaptations.</title>
        <authorList>
            <person name="Xiong Q."/>
            <person name="Wan A.T.-Y."/>
            <person name="Liu X.-Y."/>
            <person name="Fung C.S.-H."/>
            <person name="Xiao X."/>
            <person name="Malainual N."/>
            <person name="Hou J."/>
            <person name="Wang L."/>
            <person name="Wang M."/>
            <person name="Yang K."/>
            <person name="Cui Y."/>
            <person name="Leung E."/>
            <person name="Nong W."/>
            <person name="Shin S.-K."/>
            <person name="Au S."/>
            <person name="Jeong K.Y."/>
            <person name="Chew F.T."/>
            <person name="Hui J."/>
            <person name="Leung T.F."/>
            <person name="Tungtrongchitr A."/>
            <person name="Zhong N."/>
            <person name="Liu Z."/>
            <person name="Tsui S."/>
        </authorList>
    </citation>
    <scope>NUCLEOTIDE SEQUENCE</scope>
    <source>
        <strain evidence="12">Derf</strain>
        <tissue evidence="12">Whole organism</tissue>
    </source>
</reference>
<keyword evidence="4" id="KW-0963">Cytoplasm</keyword>
<evidence type="ECO:0000256" key="2">
    <source>
        <dbReference type="ARBA" id="ARBA00006222"/>
    </source>
</evidence>
<keyword evidence="7" id="KW-0175">Coiled coil</keyword>
<feature type="domain" description="Cdc37 N-terminal" evidence="11">
    <location>
        <begin position="1"/>
        <end position="117"/>
    </location>
</feature>
<accession>A0A922KTK7</accession>
<dbReference type="InterPro" id="IPR013874">
    <property type="entry name" value="Cdc37_Hsp90-bd"/>
</dbReference>
<organism evidence="12 13">
    <name type="scientific">Dermatophagoides farinae</name>
    <name type="common">American house dust mite</name>
    <dbReference type="NCBI Taxonomy" id="6954"/>
    <lineage>
        <taxon>Eukaryota</taxon>
        <taxon>Metazoa</taxon>
        <taxon>Ecdysozoa</taxon>
        <taxon>Arthropoda</taxon>
        <taxon>Chelicerata</taxon>
        <taxon>Arachnida</taxon>
        <taxon>Acari</taxon>
        <taxon>Acariformes</taxon>
        <taxon>Sarcoptiformes</taxon>
        <taxon>Astigmata</taxon>
        <taxon>Psoroptidia</taxon>
        <taxon>Analgoidea</taxon>
        <taxon>Pyroglyphidae</taxon>
        <taxon>Dermatophagoidinae</taxon>
        <taxon>Dermatophagoides</taxon>
    </lineage>
</organism>
<dbReference type="FunFam" id="1.20.58.610:FF:000001">
    <property type="entry name" value="Hsp90 co-chaperone Cdc37-like 1"/>
    <property type="match status" value="1"/>
</dbReference>
<dbReference type="GO" id="GO:0031072">
    <property type="term" value="F:heat shock protein binding"/>
    <property type="evidence" value="ECO:0007669"/>
    <property type="project" value="TreeGrafter"/>
</dbReference>
<evidence type="ECO:0000256" key="7">
    <source>
        <dbReference type="SAM" id="Coils"/>
    </source>
</evidence>
<feature type="region of interest" description="Disordered" evidence="8">
    <location>
        <begin position="339"/>
        <end position="371"/>
    </location>
</feature>
<evidence type="ECO:0000313" key="12">
    <source>
        <dbReference type="EMBL" id="KAH9493978.1"/>
    </source>
</evidence>
<evidence type="ECO:0000256" key="5">
    <source>
        <dbReference type="ARBA" id="ARBA00023186"/>
    </source>
</evidence>
<dbReference type="SMART" id="SM01070">
    <property type="entry name" value="CDC37_M"/>
    <property type="match status" value="1"/>
</dbReference>
<dbReference type="Gene3D" id="6.10.140.250">
    <property type="match status" value="1"/>
</dbReference>
<dbReference type="Pfam" id="PF08564">
    <property type="entry name" value="CDC37_C"/>
    <property type="match status" value="1"/>
</dbReference>
<dbReference type="InterPro" id="IPR038189">
    <property type="entry name" value="Cdc37_Hsp90-bd_sf"/>
</dbReference>
<dbReference type="GO" id="GO:0006457">
    <property type="term" value="P:protein folding"/>
    <property type="evidence" value="ECO:0007669"/>
    <property type="project" value="TreeGrafter"/>
</dbReference>
<dbReference type="Pfam" id="PF03234">
    <property type="entry name" value="CDC37_N"/>
    <property type="match status" value="1"/>
</dbReference>
<dbReference type="InterPro" id="IPR013855">
    <property type="entry name" value="Cdc37_N_dom"/>
</dbReference>
<dbReference type="Gene3D" id="1.20.58.610">
    <property type="entry name" value="Cdc37, Hsp90 binding domain"/>
    <property type="match status" value="1"/>
</dbReference>
<evidence type="ECO:0000259" key="10">
    <source>
        <dbReference type="SMART" id="SM01070"/>
    </source>
</evidence>
<feature type="region of interest" description="Disordered" evidence="8">
    <location>
        <begin position="1"/>
        <end position="23"/>
    </location>
</feature>
<reference evidence="12" key="1">
    <citation type="submission" date="2013-05" db="EMBL/GenBank/DDBJ databases">
        <authorList>
            <person name="Yim A.K.Y."/>
            <person name="Chan T.F."/>
            <person name="Ji K.M."/>
            <person name="Liu X.Y."/>
            <person name="Zhou J.W."/>
            <person name="Li R.Q."/>
            <person name="Yang K.Y."/>
            <person name="Li J."/>
            <person name="Li M."/>
            <person name="Law P.T.W."/>
            <person name="Wu Y.L."/>
            <person name="Cai Z.L."/>
            <person name="Qin H."/>
            <person name="Bao Y."/>
            <person name="Leung R.K.K."/>
            <person name="Ng P.K.S."/>
            <person name="Zou J."/>
            <person name="Zhong X.J."/>
            <person name="Ran P.X."/>
            <person name="Zhong N.S."/>
            <person name="Liu Z.G."/>
            <person name="Tsui S.K.W."/>
        </authorList>
    </citation>
    <scope>NUCLEOTIDE SEQUENCE</scope>
    <source>
        <strain evidence="12">Derf</strain>
        <tissue evidence="12">Whole organism</tissue>
    </source>
</reference>
<feature type="coiled-coil region" evidence="7">
    <location>
        <begin position="30"/>
        <end position="101"/>
    </location>
</feature>
<dbReference type="GO" id="GO:0050821">
    <property type="term" value="P:protein stabilization"/>
    <property type="evidence" value="ECO:0007669"/>
    <property type="project" value="TreeGrafter"/>
</dbReference>
<comment type="similarity">
    <text evidence="2">Belongs to the CDC37 family.</text>
</comment>
<dbReference type="Proteomes" id="UP000790347">
    <property type="component" value="Unassembled WGS sequence"/>
</dbReference>
<evidence type="ECO:0000256" key="4">
    <source>
        <dbReference type="ARBA" id="ARBA00022490"/>
    </source>
</evidence>
<dbReference type="GO" id="GO:0005737">
    <property type="term" value="C:cytoplasm"/>
    <property type="evidence" value="ECO:0007669"/>
    <property type="project" value="UniProtKB-SubCell"/>
</dbReference>
<evidence type="ECO:0000313" key="13">
    <source>
        <dbReference type="Proteomes" id="UP000790347"/>
    </source>
</evidence>
<name>A0A922KTK7_DERFA</name>
<proteinExistence type="inferred from homology"/>
<protein>
    <recommendedName>
        <fullName evidence="3">Hsp90 co-chaperone Cdc37</fullName>
    </recommendedName>
    <alternativeName>
        <fullName evidence="6">Hsp90 chaperone protein kinase-targeting subunit</fullName>
    </alternativeName>
</protein>
<evidence type="ECO:0000259" key="11">
    <source>
        <dbReference type="SMART" id="SM01071"/>
    </source>
</evidence>
<dbReference type="EMBL" id="ASGP02000008">
    <property type="protein sequence ID" value="KAH9493978.1"/>
    <property type="molecule type" value="Genomic_DNA"/>
</dbReference>
<dbReference type="Pfam" id="PF08565">
    <property type="entry name" value="CDC37_M"/>
    <property type="match status" value="1"/>
</dbReference>
<dbReference type="SMART" id="SM01069">
    <property type="entry name" value="CDC37_C"/>
    <property type="match status" value="1"/>
</dbReference>
<feature type="compositionally biased region" description="Basic and acidic residues" evidence="8">
    <location>
        <begin position="1"/>
        <end position="11"/>
    </location>
</feature>
<dbReference type="GO" id="GO:0051082">
    <property type="term" value="F:unfolded protein binding"/>
    <property type="evidence" value="ECO:0007669"/>
    <property type="project" value="TreeGrafter"/>
</dbReference>
<evidence type="ECO:0000256" key="3">
    <source>
        <dbReference type="ARBA" id="ARBA00020496"/>
    </source>
</evidence>
<gene>
    <name evidence="12" type="primary">CDC37_2</name>
    <name evidence="12" type="ORF">DERF_014702</name>
</gene>
<dbReference type="PANTHER" id="PTHR12800">
    <property type="entry name" value="CDC37-RELATED"/>
    <property type="match status" value="1"/>
</dbReference>
<keyword evidence="5" id="KW-0143">Chaperone</keyword>
<feature type="domain" description="Cdc37 Hsp90 binding" evidence="10">
    <location>
        <begin position="115"/>
        <end position="274"/>
    </location>
</feature>
<dbReference type="AlphaFoldDB" id="A0A922KTK7"/>
<dbReference type="PANTHER" id="PTHR12800:SF4">
    <property type="entry name" value="HSP90 CO-CHAPERONE CDC37"/>
    <property type="match status" value="1"/>
</dbReference>
<dbReference type="InterPro" id="IPR004918">
    <property type="entry name" value="Cdc37"/>
</dbReference>
<feature type="compositionally biased region" description="Acidic residues" evidence="8">
    <location>
        <begin position="353"/>
        <end position="363"/>
    </location>
</feature>
<dbReference type="InterPro" id="IPR013873">
    <property type="entry name" value="Cdc37_C"/>
</dbReference>
<evidence type="ECO:0000256" key="1">
    <source>
        <dbReference type="ARBA" id="ARBA00004496"/>
    </source>
</evidence>